<evidence type="ECO:0000259" key="5">
    <source>
        <dbReference type="PROSITE" id="PS51085"/>
    </source>
</evidence>
<dbReference type="InterPro" id="IPR017900">
    <property type="entry name" value="4Fe4S_Fe_S_CS"/>
</dbReference>
<dbReference type="GO" id="GO:0016491">
    <property type="term" value="F:oxidoreductase activity"/>
    <property type="evidence" value="ECO:0007669"/>
    <property type="project" value="UniProtKB-KW"/>
</dbReference>
<dbReference type="PROSITE" id="PS00198">
    <property type="entry name" value="4FE4S_FER_1"/>
    <property type="match status" value="1"/>
</dbReference>
<dbReference type="PROSITE" id="PS51379">
    <property type="entry name" value="4FE4S_FER_2"/>
    <property type="match status" value="1"/>
</dbReference>
<dbReference type="GO" id="GO:0051536">
    <property type="term" value="F:iron-sulfur cluster binding"/>
    <property type="evidence" value="ECO:0007669"/>
    <property type="project" value="UniProtKB-KW"/>
</dbReference>
<dbReference type="PROSITE" id="PS51085">
    <property type="entry name" value="2FE2S_FER_2"/>
    <property type="match status" value="1"/>
</dbReference>
<evidence type="ECO:0000313" key="8">
    <source>
        <dbReference type="Proteomes" id="UP000220922"/>
    </source>
</evidence>
<dbReference type="Gene3D" id="3.10.20.440">
    <property type="entry name" value="2Fe-2S iron-sulphur cluster binding domain, sarcosine oxidase, alpha subunit, N-terminal domain"/>
    <property type="match status" value="1"/>
</dbReference>
<dbReference type="RefSeq" id="WP_097654048.1">
    <property type="nucleotide sequence ID" value="NZ_LYXE01000121.1"/>
</dbReference>
<keyword evidence="3" id="KW-0408">Iron</keyword>
<dbReference type="SUPFAM" id="SSF46548">
    <property type="entry name" value="alpha-helical ferredoxin"/>
    <property type="match status" value="1"/>
</dbReference>
<sequence length="215" mass="23260">MNDAPVTLVVDGRTITAPSGRSIIEAVWAAGQTLVEHVGCFGQGVCGSCRAMVRRDGSPEVGFVLACETLIEPGMQVSFVRALAPRRERPYQVDQFQDLWRVGTQVRTAFPEAALCRHCGGCDAVCPRKLDVQAGVGAVVDGRLHEASAIFAACVMCNLCTAACPEQITPNHVGLFARRLTVTLLSRPANLMRRLEQLERGDLRVEIGAEEHVYG</sequence>
<dbReference type="CDD" id="cd00207">
    <property type="entry name" value="fer2"/>
    <property type="match status" value="1"/>
</dbReference>
<dbReference type="InterPro" id="IPR017896">
    <property type="entry name" value="4Fe4S_Fe-S-bd"/>
</dbReference>
<organism evidence="7 8">
    <name type="scientific">Candidatus Chloroploca asiatica</name>
    <dbReference type="NCBI Taxonomy" id="1506545"/>
    <lineage>
        <taxon>Bacteria</taxon>
        <taxon>Bacillati</taxon>
        <taxon>Chloroflexota</taxon>
        <taxon>Chloroflexia</taxon>
        <taxon>Chloroflexales</taxon>
        <taxon>Chloroflexineae</taxon>
        <taxon>Oscillochloridaceae</taxon>
        <taxon>Candidatus Chloroploca</taxon>
    </lineage>
</organism>
<keyword evidence="8" id="KW-1185">Reference proteome</keyword>
<dbReference type="GO" id="GO:0046872">
    <property type="term" value="F:metal ion binding"/>
    <property type="evidence" value="ECO:0007669"/>
    <property type="project" value="UniProtKB-KW"/>
</dbReference>
<protein>
    <submittedName>
        <fullName evidence="7">Ferredoxin</fullName>
    </submittedName>
</protein>
<evidence type="ECO:0000256" key="2">
    <source>
        <dbReference type="ARBA" id="ARBA00023002"/>
    </source>
</evidence>
<keyword evidence="4" id="KW-0411">Iron-sulfur</keyword>
<name>A0A2H3KIY8_9CHLR</name>
<dbReference type="InterPro" id="IPR036010">
    <property type="entry name" value="2Fe-2S_ferredoxin-like_sf"/>
</dbReference>
<dbReference type="Proteomes" id="UP000220922">
    <property type="component" value="Unassembled WGS sequence"/>
</dbReference>
<evidence type="ECO:0000256" key="1">
    <source>
        <dbReference type="ARBA" id="ARBA00022723"/>
    </source>
</evidence>
<evidence type="ECO:0000256" key="3">
    <source>
        <dbReference type="ARBA" id="ARBA00023004"/>
    </source>
</evidence>
<reference evidence="7 8" key="1">
    <citation type="submission" date="2016-05" db="EMBL/GenBank/DDBJ databases">
        <authorList>
            <person name="Lavstsen T."/>
            <person name="Jespersen J.S."/>
        </authorList>
    </citation>
    <scope>NUCLEOTIDE SEQUENCE [LARGE SCALE GENOMIC DNA]</scope>
    <source>
        <strain evidence="7 8">B7-9</strain>
    </source>
</reference>
<proteinExistence type="predicted"/>
<keyword evidence="1" id="KW-0479">Metal-binding</keyword>
<dbReference type="InterPro" id="IPR042204">
    <property type="entry name" value="2Fe-2S-bd_N"/>
</dbReference>
<evidence type="ECO:0000259" key="6">
    <source>
        <dbReference type="PROSITE" id="PS51379"/>
    </source>
</evidence>
<feature type="domain" description="4Fe-4S ferredoxin-type" evidence="6">
    <location>
        <begin position="145"/>
        <end position="174"/>
    </location>
</feature>
<evidence type="ECO:0000256" key="4">
    <source>
        <dbReference type="ARBA" id="ARBA00023014"/>
    </source>
</evidence>
<evidence type="ECO:0000313" key="7">
    <source>
        <dbReference type="EMBL" id="PDV97848.1"/>
    </source>
</evidence>
<comment type="caution">
    <text evidence="7">The sequence shown here is derived from an EMBL/GenBank/DDBJ whole genome shotgun (WGS) entry which is preliminary data.</text>
</comment>
<gene>
    <name evidence="7" type="ORF">A9Q02_17175</name>
</gene>
<dbReference type="OrthoDB" id="9794954at2"/>
<dbReference type="EMBL" id="LYXE01000121">
    <property type="protein sequence ID" value="PDV97848.1"/>
    <property type="molecule type" value="Genomic_DNA"/>
</dbReference>
<dbReference type="SUPFAM" id="SSF54292">
    <property type="entry name" value="2Fe-2S ferredoxin-like"/>
    <property type="match status" value="1"/>
</dbReference>
<dbReference type="Pfam" id="PF13510">
    <property type="entry name" value="Fer2_4"/>
    <property type="match status" value="1"/>
</dbReference>
<dbReference type="Gene3D" id="3.30.70.20">
    <property type="match status" value="1"/>
</dbReference>
<dbReference type="InterPro" id="IPR001041">
    <property type="entry name" value="2Fe-2S_ferredoxin-type"/>
</dbReference>
<keyword evidence="2" id="KW-0560">Oxidoreductase</keyword>
<dbReference type="AlphaFoldDB" id="A0A2H3KIY8"/>
<feature type="domain" description="2Fe-2S ferredoxin-type" evidence="5">
    <location>
        <begin position="4"/>
        <end position="83"/>
    </location>
</feature>
<accession>A0A2H3KIY8</accession>